<evidence type="ECO:0000256" key="12">
    <source>
        <dbReference type="ARBA" id="ARBA00048336"/>
    </source>
</evidence>
<keyword evidence="6" id="KW-0744">Spermatogenesis</keyword>
<evidence type="ECO:0000256" key="9">
    <source>
        <dbReference type="ARBA" id="ARBA00023273"/>
    </source>
</evidence>
<dbReference type="GO" id="GO:0046872">
    <property type="term" value="F:metal ion binding"/>
    <property type="evidence" value="ECO:0007669"/>
    <property type="project" value="UniProtKB-KW"/>
</dbReference>
<dbReference type="GO" id="GO:0031143">
    <property type="term" value="C:pseudopodium"/>
    <property type="evidence" value="ECO:0007669"/>
    <property type="project" value="UniProtKB-SubCell"/>
</dbReference>
<comment type="similarity">
    <text evidence="2 14">Belongs to the PPP phosphatase family.</text>
</comment>
<dbReference type="Pfam" id="PF00149">
    <property type="entry name" value="Metallophos"/>
    <property type="match status" value="1"/>
</dbReference>
<dbReference type="AlphaFoldDB" id="A0AAE9ELZ2"/>
<dbReference type="GO" id="GO:0007060">
    <property type="term" value="P:male meiosis chromosome segregation"/>
    <property type="evidence" value="ECO:0007669"/>
    <property type="project" value="UniProtKB-ARBA"/>
</dbReference>
<dbReference type="GO" id="GO:0000785">
    <property type="term" value="C:chromatin"/>
    <property type="evidence" value="ECO:0007669"/>
    <property type="project" value="UniProtKB-ARBA"/>
</dbReference>
<keyword evidence="17" id="KW-1185">Reference proteome</keyword>
<evidence type="ECO:0000256" key="6">
    <source>
        <dbReference type="ARBA" id="ARBA00022871"/>
    </source>
</evidence>
<dbReference type="PANTHER" id="PTHR11668:SF422">
    <property type="entry name" value="SERINE_THREONINE-PROTEIN PHOSPHATASE"/>
    <property type="match status" value="1"/>
</dbReference>
<evidence type="ECO:0000256" key="7">
    <source>
        <dbReference type="ARBA" id="ARBA00022912"/>
    </source>
</evidence>
<comment type="catalytic activity">
    <reaction evidence="12 14">
        <text>O-phospho-L-threonyl-[protein] + H2O = L-threonyl-[protein] + phosphate</text>
        <dbReference type="Rhea" id="RHEA:47004"/>
        <dbReference type="Rhea" id="RHEA-COMP:11060"/>
        <dbReference type="Rhea" id="RHEA-COMP:11605"/>
        <dbReference type="ChEBI" id="CHEBI:15377"/>
        <dbReference type="ChEBI" id="CHEBI:30013"/>
        <dbReference type="ChEBI" id="CHEBI:43474"/>
        <dbReference type="ChEBI" id="CHEBI:61977"/>
        <dbReference type="EC" id="3.1.3.16"/>
    </reaction>
</comment>
<dbReference type="EC" id="3.1.3.16" evidence="14"/>
<keyword evidence="4" id="KW-0479">Metal-binding</keyword>
<dbReference type="GO" id="GO:0004722">
    <property type="term" value="F:protein serine/threonine phosphatase activity"/>
    <property type="evidence" value="ECO:0007669"/>
    <property type="project" value="UniProtKB-EC"/>
</dbReference>
<sequence length="325" mass="36293">MANTRSTYGNVNNKSDLNVDEIIVKILNIGSIGTNFEAIISTKHLFSLLDAVKDVFMKQGVMLELEAPVKICGDVHGQYSDVLRLFDRGGFPPLVNYLFLGDYVDRGPQSLEVVCLFLAYKVKFPGNFFMLRGNHECGSINRVYGFLDEVCRKYGPKVGAGLWNTFQYTFSCMPMTALVSGKILCMHGGISCKMKNLNQLRKIARPQLEVPNPSMEIDILWSDPDTTIDGFDDSTRGVGQVFGEAALKSVMSNLGVELVARAHQVVQDGYEFFCKKRLVTIFSAPHYCGEFDNAAAMMNVDKNLTCSFQIMRPVRKDVSKKDENN</sequence>
<evidence type="ECO:0000256" key="4">
    <source>
        <dbReference type="ARBA" id="ARBA00022723"/>
    </source>
</evidence>
<comment type="subcellular location">
    <subcellularLocation>
        <location evidence="10">Cell projection</location>
        <location evidence="10">Pseudopodium</location>
    </subcellularLocation>
    <subcellularLocation>
        <location evidence="1">Chromosome</location>
    </subcellularLocation>
</comment>
<evidence type="ECO:0000313" key="17">
    <source>
        <dbReference type="Proteomes" id="UP000829354"/>
    </source>
</evidence>
<dbReference type="InterPro" id="IPR029052">
    <property type="entry name" value="Metallo-depent_PP-like"/>
</dbReference>
<dbReference type="PRINTS" id="PR00114">
    <property type="entry name" value="STPHPHTASE"/>
</dbReference>
<evidence type="ECO:0000256" key="13">
    <source>
        <dbReference type="ARBA" id="ARBA00054219"/>
    </source>
</evidence>
<evidence type="ECO:0000259" key="15">
    <source>
        <dbReference type="PROSITE" id="PS00125"/>
    </source>
</evidence>
<keyword evidence="9" id="KW-0966">Cell projection</keyword>
<proteinExistence type="inferred from homology"/>
<accession>A0AAE9ELZ2</accession>
<evidence type="ECO:0000256" key="2">
    <source>
        <dbReference type="ARBA" id="ARBA00008294"/>
    </source>
</evidence>
<evidence type="ECO:0000256" key="5">
    <source>
        <dbReference type="ARBA" id="ARBA00022801"/>
    </source>
</evidence>
<evidence type="ECO:0000313" key="16">
    <source>
        <dbReference type="EMBL" id="UMM24354.1"/>
    </source>
</evidence>
<keyword evidence="5 14" id="KW-0378">Hydrolase</keyword>
<dbReference type="Gene3D" id="3.60.21.10">
    <property type="match status" value="1"/>
</dbReference>
<feature type="domain" description="Serine/threonine specific protein phosphatases" evidence="15">
    <location>
        <begin position="131"/>
        <end position="136"/>
    </location>
</feature>
<protein>
    <recommendedName>
        <fullName evidence="14">Serine/threonine-protein phosphatase</fullName>
        <ecNumber evidence="14">3.1.3.16</ecNumber>
    </recommendedName>
</protein>
<evidence type="ECO:0000256" key="8">
    <source>
        <dbReference type="ARBA" id="ARBA00023211"/>
    </source>
</evidence>
<dbReference type="EMBL" id="CP092622">
    <property type="protein sequence ID" value="UMM24354.1"/>
    <property type="molecule type" value="Genomic_DNA"/>
</dbReference>
<dbReference type="SUPFAM" id="SSF56300">
    <property type="entry name" value="Metallo-dependent phosphatases"/>
    <property type="match status" value="1"/>
</dbReference>
<dbReference type="FunFam" id="3.60.21.10:FF:000026">
    <property type="entry name" value="Serine/threonine-protein phosphatase"/>
    <property type="match status" value="1"/>
</dbReference>
<evidence type="ECO:0000256" key="14">
    <source>
        <dbReference type="RuleBase" id="RU004273"/>
    </source>
</evidence>
<keyword evidence="3" id="KW-0158">Chromosome</keyword>
<dbReference type="GO" id="GO:0007283">
    <property type="term" value="P:spermatogenesis"/>
    <property type="evidence" value="ECO:0007669"/>
    <property type="project" value="UniProtKB-KW"/>
</dbReference>
<dbReference type="PROSITE" id="PS00125">
    <property type="entry name" value="SER_THR_PHOSPHATASE"/>
    <property type="match status" value="1"/>
</dbReference>
<keyword evidence="7" id="KW-0904">Protein phosphatase</keyword>
<comment type="catalytic activity">
    <reaction evidence="11">
        <text>O-phospho-L-seryl-[protein] + H2O = L-seryl-[protein] + phosphate</text>
        <dbReference type="Rhea" id="RHEA:20629"/>
        <dbReference type="Rhea" id="RHEA-COMP:9863"/>
        <dbReference type="Rhea" id="RHEA-COMP:11604"/>
        <dbReference type="ChEBI" id="CHEBI:15377"/>
        <dbReference type="ChEBI" id="CHEBI:29999"/>
        <dbReference type="ChEBI" id="CHEBI:43474"/>
        <dbReference type="ChEBI" id="CHEBI:83421"/>
        <dbReference type="EC" id="3.1.3.16"/>
    </reaction>
</comment>
<evidence type="ECO:0000256" key="11">
    <source>
        <dbReference type="ARBA" id="ARBA00047761"/>
    </source>
</evidence>
<reference evidence="16 17" key="1">
    <citation type="submission" date="2022-04" db="EMBL/GenBank/DDBJ databases">
        <title>Chromosome-level reference genomes for two strains of Caenorhabditis briggsae: an improved platform for comparative genomics.</title>
        <authorList>
            <person name="Stevens L."/>
            <person name="Andersen E."/>
        </authorList>
    </citation>
    <scope>NUCLEOTIDE SEQUENCE [LARGE SCALE GENOMIC DNA]</scope>
    <source>
        <strain evidence="16">VX34</strain>
        <tissue evidence="16">Whole-organism</tissue>
    </source>
</reference>
<dbReference type="GO" id="GO:0018991">
    <property type="term" value="P:egg-laying behavior"/>
    <property type="evidence" value="ECO:0007669"/>
    <property type="project" value="UniProtKB-ARBA"/>
</dbReference>
<gene>
    <name evidence="16" type="ORF">L5515_004621</name>
</gene>
<organism evidence="16 17">
    <name type="scientific">Caenorhabditis briggsae</name>
    <dbReference type="NCBI Taxonomy" id="6238"/>
    <lineage>
        <taxon>Eukaryota</taxon>
        <taxon>Metazoa</taxon>
        <taxon>Ecdysozoa</taxon>
        <taxon>Nematoda</taxon>
        <taxon>Chromadorea</taxon>
        <taxon>Rhabditida</taxon>
        <taxon>Rhabditina</taxon>
        <taxon>Rhabditomorpha</taxon>
        <taxon>Rhabditoidea</taxon>
        <taxon>Rhabditidae</taxon>
        <taxon>Peloderinae</taxon>
        <taxon>Caenorhabditis</taxon>
    </lineage>
</organism>
<evidence type="ECO:0000256" key="1">
    <source>
        <dbReference type="ARBA" id="ARBA00004286"/>
    </source>
</evidence>
<dbReference type="InterPro" id="IPR004843">
    <property type="entry name" value="Calcineurin-like_PHP"/>
</dbReference>
<dbReference type="PANTHER" id="PTHR11668">
    <property type="entry name" value="SERINE/THREONINE PROTEIN PHOSPHATASE"/>
    <property type="match status" value="1"/>
</dbReference>
<dbReference type="GO" id="GO:0031272">
    <property type="term" value="P:regulation of pseudopodium assembly"/>
    <property type="evidence" value="ECO:0007669"/>
    <property type="project" value="UniProtKB-ARBA"/>
</dbReference>
<keyword evidence="8" id="KW-0464">Manganese</keyword>
<name>A0AAE9ELZ2_CAEBR</name>
<dbReference type="InterPro" id="IPR050341">
    <property type="entry name" value="PP1_catalytic_subunit"/>
</dbReference>
<keyword evidence="6" id="KW-0221">Differentiation</keyword>
<dbReference type="Proteomes" id="UP000829354">
    <property type="component" value="Chromosome III"/>
</dbReference>
<evidence type="ECO:0000256" key="3">
    <source>
        <dbReference type="ARBA" id="ARBA00022454"/>
    </source>
</evidence>
<dbReference type="GO" id="GO:0097723">
    <property type="term" value="P:amoeboid sperm motility"/>
    <property type="evidence" value="ECO:0007669"/>
    <property type="project" value="UniProtKB-ARBA"/>
</dbReference>
<dbReference type="InterPro" id="IPR006186">
    <property type="entry name" value="Ser/Thr-sp_prot-phosphatase"/>
</dbReference>
<dbReference type="SMART" id="SM00156">
    <property type="entry name" value="PP2Ac"/>
    <property type="match status" value="1"/>
</dbReference>
<evidence type="ECO:0000256" key="10">
    <source>
        <dbReference type="ARBA" id="ARBA00037818"/>
    </source>
</evidence>
<comment type="function">
    <text evidence="13">Probable phosphatase which plays a redundant role with gsp-4 in spermatogenesis by regulating sister chromatid segregation during meiosis. In addition, involved in sperm motility by controlling the dynamic disassembly of major sperm proteins (MSP) in the spermatozoan pseudopodium.</text>
</comment>